<accession>A0A9C6WY04</accession>
<gene>
    <name evidence="3" type="primary">LOC127749972</name>
</gene>
<reference evidence="3" key="1">
    <citation type="submission" date="2025-08" db="UniProtKB">
        <authorList>
            <consortium name="RefSeq"/>
        </authorList>
    </citation>
    <scope>IDENTIFICATION</scope>
    <source>
        <tissue evidence="3">Whole organism</tissue>
    </source>
</reference>
<feature type="region of interest" description="Disordered" evidence="1">
    <location>
        <begin position="1"/>
        <end position="24"/>
    </location>
</feature>
<dbReference type="RefSeq" id="XP_052126166.1">
    <property type="nucleotide sequence ID" value="XM_052270206.1"/>
</dbReference>
<sequence>MSPLGHTVLGGKRSSVSSYASTGAGSDATEAYARAYVQNEVGAAARLRSTETSLADGRLHSLHSGTPGPPAPAPLKTEEQNRSLMDNNVMRQTVKMVAPILWVFVVYGLIPVRFKRFKPGED</sequence>
<dbReference type="Proteomes" id="UP000504606">
    <property type="component" value="Unplaced"/>
</dbReference>
<feature type="compositionally biased region" description="Polar residues" evidence="1">
    <location>
        <begin position="14"/>
        <end position="24"/>
    </location>
</feature>
<evidence type="ECO:0000313" key="2">
    <source>
        <dbReference type="Proteomes" id="UP000504606"/>
    </source>
</evidence>
<dbReference type="GeneID" id="127749972"/>
<dbReference type="AlphaFoldDB" id="A0A9C6WY04"/>
<proteinExistence type="predicted"/>
<dbReference type="KEGG" id="foc:127749972"/>
<name>A0A9C6WY04_FRAOC</name>
<organism evidence="2 3">
    <name type="scientific">Frankliniella occidentalis</name>
    <name type="common">Western flower thrips</name>
    <name type="synonym">Euthrips occidentalis</name>
    <dbReference type="NCBI Taxonomy" id="133901"/>
    <lineage>
        <taxon>Eukaryota</taxon>
        <taxon>Metazoa</taxon>
        <taxon>Ecdysozoa</taxon>
        <taxon>Arthropoda</taxon>
        <taxon>Hexapoda</taxon>
        <taxon>Insecta</taxon>
        <taxon>Pterygota</taxon>
        <taxon>Neoptera</taxon>
        <taxon>Paraneoptera</taxon>
        <taxon>Thysanoptera</taxon>
        <taxon>Terebrantia</taxon>
        <taxon>Thripoidea</taxon>
        <taxon>Thripidae</taxon>
        <taxon>Frankliniella</taxon>
    </lineage>
</organism>
<keyword evidence="2" id="KW-1185">Reference proteome</keyword>
<protein>
    <submittedName>
        <fullName evidence="3">Uncharacterized protein LOC127749972</fullName>
    </submittedName>
</protein>
<evidence type="ECO:0000313" key="3">
    <source>
        <dbReference type="RefSeq" id="XP_052126166.1"/>
    </source>
</evidence>
<evidence type="ECO:0000256" key="1">
    <source>
        <dbReference type="SAM" id="MobiDB-lite"/>
    </source>
</evidence>